<dbReference type="Proteomes" id="UP000184604">
    <property type="component" value="Chromosome"/>
</dbReference>
<keyword evidence="1" id="KW-0472">Membrane</keyword>
<dbReference type="OrthoDB" id="1908147at2"/>
<gene>
    <name evidence="2" type="ORF">BS101_17025</name>
</gene>
<evidence type="ECO:0000313" key="2">
    <source>
        <dbReference type="EMBL" id="APM40315.1"/>
    </source>
</evidence>
<feature type="transmembrane region" description="Helical" evidence="1">
    <location>
        <begin position="20"/>
        <end position="38"/>
    </location>
</feature>
<keyword evidence="1" id="KW-1133">Transmembrane helix</keyword>
<protein>
    <submittedName>
        <fullName evidence="2">Uncharacterized protein</fullName>
    </submittedName>
</protein>
<keyword evidence="1" id="KW-0812">Transmembrane</keyword>
<proteinExistence type="predicted"/>
<reference evidence="2 3" key="1">
    <citation type="submission" date="2016-12" db="EMBL/GenBank/DDBJ databases">
        <title>Complete genome sequence of Clostridium kluyveri JZZ isolated from the pit mud of a Chinese flavor liquor-making factory.</title>
        <authorList>
            <person name="Wang Y."/>
        </authorList>
    </citation>
    <scope>NUCLEOTIDE SEQUENCE [LARGE SCALE GENOMIC DNA]</scope>
    <source>
        <strain evidence="2 3">JZZ</strain>
    </source>
</reference>
<name>A0A1L5FBC7_CLOKL</name>
<sequence length="142" mass="16320">MKDKLKLLKDKMVENKNKTIGLIVFIIVVIACISGYFYHKKVVDSKDPVKIEQAKENKILGITEDESKTKKLKREKIILDGKVYTQHNKAIVTMVIKEGVSDQEVKKLAQEYGENIKKKYDKMPVNVMAVRDNKKVVDITIK</sequence>
<dbReference type="RefSeq" id="WP_073539914.1">
    <property type="nucleotide sequence ID" value="NZ_CP018335.1"/>
</dbReference>
<organism evidence="2 3">
    <name type="scientific">Clostridium kluyveri</name>
    <dbReference type="NCBI Taxonomy" id="1534"/>
    <lineage>
        <taxon>Bacteria</taxon>
        <taxon>Bacillati</taxon>
        <taxon>Bacillota</taxon>
        <taxon>Clostridia</taxon>
        <taxon>Eubacteriales</taxon>
        <taxon>Clostridiaceae</taxon>
        <taxon>Clostridium</taxon>
    </lineage>
</organism>
<dbReference type="EMBL" id="CP018335">
    <property type="protein sequence ID" value="APM40315.1"/>
    <property type="molecule type" value="Genomic_DNA"/>
</dbReference>
<dbReference type="AlphaFoldDB" id="A0A1L5FBC7"/>
<accession>A0A1L5FBC7</accession>
<evidence type="ECO:0000256" key="1">
    <source>
        <dbReference type="SAM" id="Phobius"/>
    </source>
</evidence>
<evidence type="ECO:0000313" key="3">
    <source>
        <dbReference type="Proteomes" id="UP000184604"/>
    </source>
</evidence>
<dbReference type="PROSITE" id="PS51257">
    <property type="entry name" value="PROKAR_LIPOPROTEIN"/>
    <property type="match status" value="1"/>
</dbReference>